<dbReference type="Proteomes" id="UP000753219">
    <property type="component" value="Unassembled WGS sequence"/>
</dbReference>
<evidence type="ECO:0000313" key="6">
    <source>
        <dbReference type="Proteomes" id="UP000284868"/>
    </source>
</evidence>
<dbReference type="PANTHER" id="PTHR11124">
    <property type="entry name" value="VACUOLAR SORTING PROTEIN VPS29"/>
    <property type="match status" value="1"/>
</dbReference>
<comment type="similarity">
    <text evidence="1 2">Belongs to the metallophosphoesterase superfamily. YfcE family.</text>
</comment>
<evidence type="ECO:0000313" key="4">
    <source>
        <dbReference type="EMBL" id="MBS4884656.1"/>
    </source>
</evidence>
<proteinExistence type="inferred from homology"/>
<comment type="caution">
    <text evidence="5">The sequence shown here is derived from an EMBL/GenBank/DDBJ whole genome shotgun (WGS) entry which is preliminary data.</text>
</comment>
<dbReference type="Gene3D" id="3.60.21.10">
    <property type="match status" value="1"/>
</dbReference>
<dbReference type="NCBIfam" id="TIGR00040">
    <property type="entry name" value="yfcE"/>
    <property type="match status" value="1"/>
</dbReference>
<evidence type="ECO:0000256" key="1">
    <source>
        <dbReference type="ARBA" id="ARBA00008950"/>
    </source>
</evidence>
<evidence type="ECO:0000256" key="2">
    <source>
        <dbReference type="RuleBase" id="RU362039"/>
    </source>
</evidence>
<dbReference type="GO" id="GO:0046872">
    <property type="term" value="F:metal ion binding"/>
    <property type="evidence" value="ECO:0007669"/>
    <property type="project" value="UniProtKB-KW"/>
</dbReference>
<organism evidence="5 6">
    <name type="scientific">Amedibacillus dolichus</name>
    <dbReference type="NCBI Taxonomy" id="31971"/>
    <lineage>
        <taxon>Bacteria</taxon>
        <taxon>Bacillati</taxon>
        <taxon>Bacillota</taxon>
        <taxon>Erysipelotrichia</taxon>
        <taxon>Erysipelotrichales</taxon>
        <taxon>Erysipelotrichaceae</taxon>
        <taxon>Amedibacillus</taxon>
    </lineage>
</organism>
<dbReference type="EC" id="3.1.4.-" evidence="2"/>
<evidence type="ECO:0000259" key="3">
    <source>
        <dbReference type="Pfam" id="PF12850"/>
    </source>
</evidence>
<sequence>MKVIVVSDSHGKDSAIQAVLEQYPQAELFLHCGDIEAEPQQYPQLVTVRGNNDIFYDYPEERVVTVGKHRIYVVHSHQFMYSRRVEQLAQKAKSLACDIVCYGHTHIAAYEVVDGVHVLNPGSLWRSRDGRGPSYAVVELEGDNVDVEFKFLPQSKSNFFW</sequence>
<accession>A0A415PKP9</accession>
<dbReference type="InterPro" id="IPR024654">
    <property type="entry name" value="Calcineurin-like_PHP_lpxH"/>
</dbReference>
<comment type="cofactor">
    <cofactor evidence="2">
        <name>a divalent metal cation</name>
        <dbReference type="ChEBI" id="CHEBI:60240"/>
    </cofactor>
</comment>
<dbReference type="Pfam" id="PF12850">
    <property type="entry name" value="Metallophos_2"/>
    <property type="match status" value="1"/>
</dbReference>
<gene>
    <name evidence="5" type="ORF">DWZ83_04110</name>
    <name evidence="4" type="ORF">KHZ85_07810</name>
</gene>
<dbReference type="RefSeq" id="WP_004797969.1">
    <property type="nucleotide sequence ID" value="NZ_CABKNA010000009.1"/>
</dbReference>
<dbReference type="CDD" id="cd00841">
    <property type="entry name" value="MPP_YfcE"/>
    <property type="match status" value="1"/>
</dbReference>
<dbReference type="InterPro" id="IPR041802">
    <property type="entry name" value="MPP_YfcE"/>
</dbReference>
<dbReference type="OrthoDB" id="9800565at2"/>
<dbReference type="AlphaFoldDB" id="A0A415PKP9"/>
<reference evidence="4" key="2">
    <citation type="submission" date="2021-02" db="EMBL/GenBank/DDBJ databases">
        <title>Infant gut strain persistence is associated with maternal origin, phylogeny, and functional potential including surface adhesion and iron acquisition.</title>
        <authorList>
            <person name="Lou Y.C."/>
        </authorList>
    </citation>
    <scope>NUCLEOTIDE SEQUENCE</scope>
    <source>
        <strain evidence="4">L3_108_103G1_dasL3_108_103G1_concoct_2</strain>
    </source>
</reference>
<dbReference type="GeneID" id="92792689"/>
<feature type="domain" description="Calcineurin-like phosphoesterase" evidence="3">
    <location>
        <begin position="1"/>
        <end position="142"/>
    </location>
</feature>
<keyword evidence="2" id="KW-0479">Metal-binding</keyword>
<dbReference type="EMBL" id="QRPK01000013">
    <property type="protein sequence ID" value="RHM13287.1"/>
    <property type="molecule type" value="Genomic_DNA"/>
</dbReference>
<dbReference type="GO" id="GO:0016787">
    <property type="term" value="F:hydrolase activity"/>
    <property type="evidence" value="ECO:0007669"/>
    <property type="project" value="UniProtKB-UniRule"/>
</dbReference>
<evidence type="ECO:0000313" key="5">
    <source>
        <dbReference type="EMBL" id="RHM13287.1"/>
    </source>
</evidence>
<dbReference type="Proteomes" id="UP000284868">
    <property type="component" value="Unassembled WGS sequence"/>
</dbReference>
<dbReference type="EMBL" id="JAGZMZ010000020">
    <property type="protein sequence ID" value="MBS4884656.1"/>
    <property type="molecule type" value="Genomic_DNA"/>
</dbReference>
<dbReference type="SUPFAM" id="SSF56300">
    <property type="entry name" value="Metallo-dependent phosphatases"/>
    <property type="match status" value="1"/>
</dbReference>
<reference evidence="5 6" key="1">
    <citation type="submission" date="2018-08" db="EMBL/GenBank/DDBJ databases">
        <title>A genome reference for cultivated species of the human gut microbiota.</title>
        <authorList>
            <person name="Zou Y."/>
            <person name="Xue W."/>
            <person name="Luo G."/>
        </authorList>
    </citation>
    <scope>NUCLEOTIDE SEQUENCE [LARGE SCALE GENOMIC DNA]</scope>
    <source>
        <strain evidence="5 6">AF35-6BH</strain>
    </source>
</reference>
<dbReference type="InterPro" id="IPR000979">
    <property type="entry name" value="Phosphodiesterase_MJ0936/Vps29"/>
</dbReference>
<protein>
    <recommendedName>
        <fullName evidence="2">Phosphoesterase</fullName>
        <ecNumber evidence="2">3.1.4.-</ecNumber>
    </recommendedName>
</protein>
<keyword evidence="6" id="KW-1185">Reference proteome</keyword>
<dbReference type="InterPro" id="IPR029052">
    <property type="entry name" value="Metallo-depent_PP-like"/>
</dbReference>
<name>A0A415PKP9_9FIRM</name>